<dbReference type="InterPro" id="IPR013096">
    <property type="entry name" value="Cupin_2"/>
</dbReference>
<dbReference type="Pfam" id="PF07883">
    <property type="entry name" value="Cupin_2"/>
    <property type="match status" value="1"/>
</dbReference>
<proteinExistence type="predicted"/>
<reference evidence="3 4" key="1">
    <citation type="submission" date="2013-04" db="EMBL/GenBank/DDBJ databases">
        <title>The Genome Sequence of Parabacteroides gordonii DSM 23371.</title>
        <authorList>
            <consortium name="The Broad Institute Genomics Platform"/>
            <person name="Earl A."/>
            <person name="Ward D."/>
            <person name="Feldgarden M."/>
            <person name="Gevers D."/>
            <person name="Martens E."/>
            <person name="Sakamoto M."/>
            <person name="Benno Y."/>
            <person name="Suzuki N."/>
            <person name="Matsunaga N."/>
            <person name="Koshihara K."/>
            <person name="Seki M."/>
            <person name="Komiya H."/>
            <person name="Walker B."/>
            <person name="Young S."/>
            <person name="Zeng Q."/>
            <person name="Gargeya S."/>
            <person name="Fitzgerald M."/>
            <person name="Haas B."/>
            <person name="Abouelleil A."/>
            <person name="Allen A.W."/>
            <person name="Alvarado L."/>
            <person name="Arachchi H.M."/>
            <person name="Berlin A.M."/>
            <person name="Chapman S.B."/>
            <person name="Gainer-Dewar J."/>
            <person name="Goldberg J."/>
            <person name="Griggs A."/>
            <person name="Gujja S."/>
            <person name="Hansen M."/>
            <person name="Howarth C."/>
            <person name="Imamovic A."/>
            <person name="Ireland A."/>
            <person name="Larimer J."/>
            <person name="McCowan C."/>
            <person name="Murphy C."/>
            <person name="Pearson M."/>
            <person name="Poon T.W."/>
            <person name="Priest M."/>
            <person name="Roberts A."/>
            <person name="Saif S."/>
            <person name="Shea T."/>
            <person name="Sisk P."/>
            <person name="Sykes S."/>
            <person name="Wortman J."/>
            <person name="Nusbaum C."/>
            <person name="Birren B."/>
        </authorList>
    </citation>
    <scope>NUCLEOTIDE SEQUENCE [LARGE SCALE GENOMIC DNA]</scope>
    <source>
        <strain evidence="3 4">MS-1</strain>
    </source>
</reference>
<organism evidence="3 4">
    <name type="scientific">Parabacteroides gordonii MS-1 = DSM 23371</name>
    <dbReference type="NCBI Taxonomy" id="1203610"/>
    <lineage>
        <taxon>Bacteria</taxon>
        <taxon>Pseudomonadati</taxon>
        <taxon>Bacteroidota</taxon>
        <taxon>Bacteroidia</taxon>
        <taxon>Bacteroidales</taxon>
        <taxon>Tannerellaceae</taxon>
        <taxon>Parabacteroides</taxon>
    </lineage>
</organism>
<dbReference type="CDD" id="cd06985">
    <property type="entry name" value="cupin_BF4112"/>
    <property type="match status" value="1"/>
</dbReference>
<comment type="caution">
    <text evidence="3">The sequence shown here is derived from an EMBL/GenBank/DDBJ whole genome shotgun (WGS) entry which is preliminary data.</text>
</comment>
<dbReference type="PATRIC" id="fig|1203610.3.peg.4573"/>
<dbReference type="HOGENOM" id="CLU_118568_0_0_10"/>
<evidence type="ECO:0000256" key="1">
    <source>
        <dbReference type="ARBA" id="ARBA00022723"/>
    </source>
</evidence>
<dbReference type="PANTHER" id="PTHR35848">
    <property type="entry name" value="OXALATE-BINDING PROTEIN"/>
    <property type="match status" value="1"/>
</dbReference>
<dbReference type="PANTHER" id="PTHR35848:SF6">
    <property type="entry name" value="CUPIN TYPE-2 DOMAIN-CONTAINING PROTEIN"/>
    <property type="match status" value="1"/>
</dbReference>
<evidence type="ECO:0000313" key="4">
    <source>
        <dbReference type="Proteomes" id="UP000033035"/>
    </source>
</evidence>
<dbReference type="AlphaFoldDB" id="A0A0F5IWB4"/>
<dbReference type="Proteomes" id="UP000033035">
    <property type="component" value="Unassembled WGS sequence"/>
</dbReference>
<name>A0A0F5IWB4_9BACT</name>
<dbReference type="STRING" id="1203610.HMPREF1536_04486"/>
<dbReference type="RefSeq" id="WP_028729022.1">
    <property type="nucleotide sequence ID" value="NZ_KE386763.1"/>
</dbReference>
<evidence type="ECO:0000313" key="3">
    <source>
        <dbReference type="EMBL" id="KKB49422.1"/>
    </source>
</evidence>
<protein>
    <recommendedName>
        <fullName evidence="2">Cupin type-2 domain-containing protein</fullName>
    </recommendedName>
</protein>
<keyword evidence="1" id="KW-0479">Metal-binding</keyword>
<dbReference type="GO" id="GO:0046872">
    <property type="term" value="F:metal ion binding"/>
    <property type="evidence" value="ECO:0007669"/>
    <property type="project" value="UniProtKB-KW"/>
</dbReference>
<evidence type="ECO:0000259" key="2">
    <source>
        <dbReference type="Pfam" id="PF07883"/>
    </source>
</evidence>
<dbReference type="InterPro" id="IPR051610">
    <property type="entry name" value="GPI/OXD"/>
</dbReference>
<dbReference type="EMBL" id="AQHW01000025">
    <property type="protein sequence ID" value="KKB49422.1"/>
    <property type="molecule type" value="Genomic_DNA"/>
</dbReference>
<sequence>MKQVEIISENQVYTALNIGSLDKLTEHSLIHPKTGQEIVGKVFLKDSTKATGTEISFSTLPPKTELSYFHIHKENEETYIILKGSGDFQVDDECFPITEGSVIRVAPAAKRGMRNSSDETMIYMVIQSREGSLNQYSSEDGERVPCEKKWK</sequence>
<dbReference type="SUPFAM" id="SSF51182">
    <property type="entry name" value="RmlC-like cupins"/>
    <property type="match status" value="1"/>
</dbReference>
<feature type="domain" description="Cupin type-2" evidence="2">
    <location>
        <begin position="58"/>
        <end position="126"/>
    </location>
</feature>
<accession>A0A0F5IWB4</accession>
<dbReference type="InterPro" id="IPR014710">
    <property type="entry name" value="RmlC-like_jellyroll"/>
</dbReference>
<dbReference type="Gene3D" id="2.60.120.10">
    <property type="entry name" value="Jelly Rolls"/>
    <property type="match status" value="1"/>
</dbReference>
<gene>
    <name evidence="3" type="ORF">HMPREF1536_04486</name>
</gene>
<dbReference type="InterPro" id="IPR011051">
    <property type="entry name" value="RmlC_Cupin_sf"/>
</dbReference>
<keyword evidence="4" id="KW-1185">Reference proteome</keyword>